<comment type="subcellular location">
    <subcellularLocation>
        <location evidence="1">Cell membrane</location>
        <topology evidence="1">Multi-pass membrane protein</topology>
    </subcellularLocation>
</comment>
<evidence type="ECO:0000313" key="18">
    <source>
        <dbReference type="Proteomes" id="UP000001745"/>
    </source>
</evidence>
<dbReference type="InterPro" id="IPR010929">
    <property type="entry name" value="PDR_CDR_ABC"/>
</dbReference>
<feature type="region of interest" description="Disordered" evidence="14">
    <location>
        <begin position="1"/>
        <end position="134"/>
    </location>
</feature>
<feature type="transmembrane region" description="Helical" evidence="15">
    <location>
        <begin position="667"/>
        <end position="690"/>
    </location>
</feature>
<comment type="catalytic activity">
    <reaction evidence="12">
        <text>voriconazole(in) + ATP + H2O = voriconazole(out) + ADP + phosphate + H(+)</text>
        <dbReference type="Rhea" id="RHEA:61912"/>
        <dbReference type="ChEBI" id="CHEBI:10023"/>
        <dbReference type="ChEBI" id="CHEBI:15377"/>
        <dbReference type="ChEBI" id="CHEBI:15378"/>
        <dbReference type="ChEBI" id="CHEBI:30616"/>
        <dbReference type="ChEBI" id="CHEBI:43474"/>
        <dbReference type="ChEBI" id="CHEBI:456216"/>
    </reaction>
    <physiologicalReaction direction="left-to-right" evidence="12">
        <dbReference type="Rhea" id="RHEA:61913"/>
    </physiologicalReaction>
</comment>
<evidence type="ECO:0000256" key="3">
    <source>
        <dbReference type="ARBA" id="ARBA00022448"/>
    </source>
</evidence>
<dbReference type="Gene3D" id="3.40.50.300">
    <property type="entry name" value="P-loop containing nucleotide triphosphate hydrolases"/>
    <property type="match status" value="2"/>
</dbReference>
<evidence type="ECO:0000256" key="8">
    <source>
        <dbReference type="ARBA" id="ARBA00022840"/>
    </source>
</evidence>
<feature type="compositionally biased region" description="Basic residues" evidence="14">
    <location>
        <begin position="94"/>
        <end position="103"/>
    </location>
</feature>
<evidence type="ECO:0000256" key="11">
    <source>
        <dbReference type="ARBA" id="ARBA00023180"/>
    </source>
</evidence>
<feature type="transmembrane region" description="Helical" evidence="15">
    <location>
        <begin position="1256"/>
        <end position="1275"/>
    </location>
</feature>
<dbReference type="OrthoDB" id="245989at2759"/>
<evidence type="ECO:0000256" key="2">
    <source>
        <dbReference type="ARBA" id="ARBA00006012"/>
    </source>
</evidence>
<feature type="transmembrane region" description="Helical" evidence="15">
    <location>
        <begin position="1337"/>
        <end position="1359"/>
    </location>
</feature>
<dbReference type="InParanoid" id="B8MTT9"/>
<dbReference type="InterPro" id="IPR013525">
    <property type="entry name" value="ABC2_TM"/>
</dbReference>
<dbReference type="GO" id="GO:0005524">
    <property type="term" value="F:ATP binding"/>
    <property type="evidence" value="ECO:0007669"/>
    <property type="project" value="UniProtKB-KW"/>
</dbReference>
<dbReference type="GO" id="GO:0140359">
    <property type="term" value="F:ABC-type transporter activity"/>
    <property type="evidence" value="ECO:0007669"/>
    <property type="project" value="InterPro"/>
</dbReference>
<evidence type="ECO:0000256" key="15">
    <source>
        <dbReference type="SAM" id="Phobius"/>
    </source>
</evidence>
<dbReference type="Pfam" id="PF00005">
    <property type="entry name" value="ABC_tran"/>
    <property type="match status" value="2"/>
</dbReference>
<keyword evidence="6" id="KW-0677">Repeat</keyword>
<dbReference type="GeneID" id="8104503"/>
<feature type="compositionally biased region" description="Polar residues" evidence="14">
    <location>
        <begin position="33"/>
        <end position="51"/>
    </location>
</feature>
<feature type="transmembrane region" description="Helical" evidence="15">
    <location>
        <begin position="1489"/>
        <end position="1511"/>
    </location>
</feature>
<feature type="transmembrane region" description="Helical" evidence="15">
    <location>
        <begin position="1295"/>
        <end position="1325"/>
    </location>
</feature>
<comment type="similarity">
    <text evidence="2">Belongs to the ABC transporter superfamily. ABCG family. PDR (TC 3.A.1.205) subfamily.</text>
</comment>
<evidence type="ECO:0000256" key="12">
    <source>
        <dbReference type="ARBA" id="ARBA00047823"/>
    </source>
</evidence>
<dbReference type="CDD" id="cd03233">
    <property type="entry name" value="ABCG_PDR_domain1"/>
    <property type="match status" value="1"/>
</dbReference>
<dbReference type="InterPro" id="IPR034003">
    <property type="entry name" value="ABCG_PDR_2"/>
</dbReference>
<dbReference type="RefSeq" id="XP_002488136.1">
    <property type="nucleotide sequence ID" value="XM_002488091.1"/>
</dbReference>
<evidence type="ECO:0000313" key="17">
    <source>
        <dbReference type="EMBL" id="EED12482.1"/>
    </source>
</evidence>
<reference evidence="18" key="1">
    <citation type="journal article" date="2015" name="Genome Announc.">
        <title>Genome sequence of the AIDS-associated pathogen Penicillium marneffei (ATCC18224) and its near taxonomic relative Talaromyces stipitatus (ATCC10500).</title>
        <authorList>
            <person name="Nierman W.C."/>
            <person name="Fedorova-Abrams N.D."/>
            <person name="Andrianopoulos A."/>
        </authorList>
    </citation>
    <scope>NUCLEOTIDE SEQUENCE [LARGE SCALE GENOMIC DNA]</scope>
    <source>
        <strain evidence="18">ATCC 10500 / CBS 375.48 / QM 6759 / NRRL 1006</strain>
    </source>
</reference>
<evidence type="ECO:0000256" key="6">
    <source>
        <dbReference type="ARBA" id="ARBA00022737"/>
    </source>
</evidence>
<evidence type="ECO:0000256" key="7">
    <source>
        <dbReference type="ARBA" id="ARBA00022741"/>
    </source>
</evidence>
<feature type="domain" description="ABC transporter" evidence="16">
    <location>
        <begin position="891"/>
        <end position="1129"/>
    </location>
</feature>
<accession>B8MTT9</accession>
<dbReference type="OMA" id="FCISNWA"/>
<dbReference type="Pfam" id="PF01061">
    <property type="entry name" value="ABC2_membrane"/>
    <property type="match status" value="2"/>
</dbReference>
<keyword evidence="9 15" id="KW-1133">Transmembrane helix</keyword>
<evidence type="ECO:0000256" key="5">
    <source>
        <dbReference type="ARBA" id="ARBA00022692"/>
    </source>
</evidence>
<keyword evidence="3" id="KW-0813">Transport</keyword>
<dbReference type="InterPro" id="IPR017871">
    <property type="entry name" value="ABC_transporter-like_CS"/>
</dbReference>
<keyword evidence="5 15" id="KW-0812">Transmembrane</keyword>
<keyword evidence="4" id="KW-1003">Cell membrane</keyword>
<name>B8MTT9_TALSN</name>
<dbReference type="Pfam" id="PF14510">
    <property type="entry name" value="ABC_trans_N"/>
    <property type="match status" value="1"/>
</dbReference>
<protein>
    <recommendedName>
        <fullName evidence="13">ABC multidrug transporter atrF</fullName>
    </recommendedName>
</protein>
<gene>
    <name evidence="17" type="ORF">TSTA_005190</name>
</gene>
<dbReference type="CDD" id="cd03232">
    <property type="entry name" value="ABCG_PDR_domain2"/>
    <property type="match status" value="1"/>
</dbReference>
<dbReference type="GO" id="GO:0016887">
    <property type="term" value="F:ATP hydrolysis activity"/>
    <property type="evidence" value="ECO:0007669"/>
    <property type="project" value="InterPro"/>
</dbReference>
<feature type="domain" description="ABC transporter" evidence="16">
    <location>
        <begin position="194"/>
        <end position="443"/>
    </location>
</feature>
<dbReference type="EMBL" id="EQ962660">
    <property type="protein sequence ID" value="EED12482.1"/>
    <property type="molecule type" value="Genomic_DNA"/>
</dbReference>
<evidence type="ECO:0000256" key="10">
    <source>
        <dbReference type="ARBA" id="ARBA00023136"/>
    </source>
</evidence>
<dbReference type="FunFam" id="3.40.50.300:FF:000054">
    <property type="entry name" value="ABC multidrug transporter atrF"/>
    <property type="match status" value="1"/>
</dbReference>
<evidence type="ECO:0000256" key="14">
    <source>
        <dbReference type="SAM" id="MobiDB-lite"/>
    </source>
</evidence>
<feature type="transmembrane region" description="Helical" evidence="15">
    <location>
        <begin position="588"/>
        <end position="610"/>
    </location>
</feature>
<proteinExistence type="inferred from homology"/>
<dbReference type="SMART" id="SM00382">
    <property type="entry name" value="AAA"/>
    <property type="match status" value="2"/>
</dbReference>
<keyword evidence="10 15" id="KW-0472">Membrane</keyword>
<organism evidence="17 18">
    <name type="scientific">Talaromyces stipitatus (strain ATCC 10500 / CBS 375.48 / QM 6759 / NRRL 1006)</name>
    <name type="common">Penicillium stipitatum</name>
    <dbReference type="NCBI Taxonomy" id="441959"/>
    <lineage>
        <taxon>Eukaryota</taxon>
        <taxon>Fungi</taxon>
        <taxon>Dikarya</taxon>
        <taxon>Ascomycota</taxon>
        <taxon>Pezizomycotina</taxon>
        <taxon>Eurotiomycetes</taxon>
        <taxon>Eurotiomycetidae</taxon>
        <taxon>Eurotiales</taxon>
        <taxon>Trichocomaceae</taxon>
        <taxon>Talaromyces</taxon>
        <taxon>Talaromyces sect. Talaromyces</taxon>
    </lineage>
</organism>
<evidence type="ECO:0000259" key="16">
    <source>
        <dbReference type="PROSITE" id="PS50893"/>
    </source>
</evidence>
<dbReference type="PROSITE" id="PS50893">
    <property type="entry name" value="ABC_TRANSPORTER_2"/>
    <property type="match status" value="2"/>
</dbReference>
<dbReference type="SUPFAM" id="SSF52540">
    <property type="entry name" value="P-loop containing nucleoside triphosphate hydrolases"/>
    <property type="match status" value="2"/>
</dbReference>
<dbReference type="InterPro" id="IPR003439">
    <property type="entry name" value="ABC_transporter-like_ATP-bd"/>
</dbReference>
<dbReference type="InterPro" id="IPR034001">
    <property type="entry name" value="ABCG_PDR_1"/>
</dbReference>
<evidence type="ECO:0000256" key="13">
    <source>
        <dbReference type="ARBA" id="ARBA00069001"/>
    </source>
</evidence>
<feature type="transmembrane region" description="Helical" evidence="15">
    <location>
        <begin position="1225"/>
        <end position="1244"/>
    </location>
</feature>
<dbReference type="PhylomeDB" id="B8MTT9"/>
<dbReference type="Proteomes" id="UP000001745">
    <property type="component" value="Unassembled WGS sequence"/>
</dbReference>
<feature type="transmembrane region" description="Helical" evidence="15">
    <location>
        <begin position="631"/>
        <end position="655"/>
    </location>
</feature>
<feature type="compositionally biased region" description="Basic and acidic residues" evidence="14">
    <location>
        <begin position="53"/>
        <end position="83"/>
    </location>
</feature>
<feature type="transmembrane region" description="Helical" evidence="15">
    <location>
        <begin position="1517"/>
        <end position="1536"/>
    </location>
</feature>
<dbReference type="FunFam" id="3.40.50.300:FF:001650">
    <property type="entry name" value="ABC drug exporter AtrF"/>
    <property type="match status" value="1"/>
</dbReference>
<feature type="compositionally biased region" description="Polar residues" evidence="14">
    <location>
        <begin position="865"/>
        <end position="874"/>
    </location>
</feature>
<evidence type="ECO:0000256" key="4">
    <source>
        <dbReference type="ARBA" id="ARBA00022475"/>
    </source>
</evidence>
<feature type="transmembrane region" description="Helical" evidence="15">
    <location>
        <begin position="808"/>
        <end position="841"/>
    </location>
</feature>
<sequence>MSAVPGIVEDHNRTSNSDNNNNEFQEPVHHAPITSSNSTAESTLASPSQLSIDDGRWGEQTEGDPVSRHGAMEDFEEMRRELSRLSLQRTKSQASRRSHHAASRWRSAISTKSKTKDVEKDDEIESTTEHEHDDFDLGEFLMGGTLEPRTTAGEPAKKVGVIYKNLTVKGVQASASFVKTLPEAIIGTFGPDLYHIVQHFFPKLRFGKPPATRTLINDFTGVVRDGEMLLVLGRPGAGCSTFLKTIANDRSSYAAVLGDVSYGGISAEEQHKHFRGEVNYNPEDDQHFATLTVWQTLKFPLITKTKKGDRGSVPIILDALLKMFGISHTRNTQVGNEYVRGVSGGERKRVSIAETLASKSTVACWDNSTRGLDASTALDYAKSLRIMTDISRRTTFVTLYQAGEGIYELMDKVLVIDEGRMLFQGPAKEAKQYFVNLGFYCPPQSTTADFLTSLCDPNARQFQPGKEASTPKTAEDLEAIFRQSDVYKRILDDVALYERQLAESQCEDTKRFQATVGASKSKTVSKKSSYTVSFPKQVAACVKREVWLLLGDKTSLYTKFFIAIANALIVSSLFYGESLNSSGAFPRGGVLFFSVLFLGWLQMTELMPAVSGRTMIQRHRDYAFYRPSAVSIARVVVDFPFLACLVSMFGIITYFLSELDVDAGKFFIYLLFVYTTTICITSMFRMFAALSPTIDDAVRFGGIALNLLVIFVGYAIPKSTLLHGSIWFGWLFYVNPISYAYEAVLTNEFANREMDCDPSMLVPQGPGVVAGHQSCALTGSSVDQTRVSGAAYLETSFGFTRHHLWRNFGVLIAFTVLYILVTVIANEMMTFTGGGGGALVFKKSRRSKKLAQAEKKSADEEDGAVTSQPVQANAASDDKVMNSLSTSDRIFTWSNLEYTVPYGNGERKLLNGVSGYAKPGVMIALMGASGAGKTTLLNTLAQRQKMGVVTGNMLVDGRPLGADFQRGTGFCEQMDLHDGTATIREALEFSAILRQDREIPRHEKIEYVNRIIDLLELEDIQDALIMSLGVEQKKRVTIGVELAAKPSLLLFLDEPTSGLDSQAAFSIVRFLRKLAHAGQAIVCTIHQPSSMLIQQFDMILALNPGGNTFYFGPVGPDGRDVVEYFADRGVVCPPSKNVAEFILETAAKPVIRNGKRIDWNEEWRNSTQNQRLLEDIDKIVKERSQIPASEDAANNPTEFAAPVTTQIEMLTKRVFLQYWRDPSYYYGKIFVSVILGIFNGFTFWKLNNTLSALQDRMFSTFLIILIPPIVMNSIVPKFYMNRSLWESREYPSRIYGWVAFCTANVVAEIPIAIVTSVIYFVLWYFPVGLPSDSSSAGYVFLMTMLFFFFQASWGQWICAFAPSFTVISNVLPFFFVMCNLFNGVIRPYASYPVFWKYWLYYVNPITWWIRGTLSAVLPAVNVDCAPQEVTYFTPPDGQSCQSYAGNFVSRIAGKGYLLPDSGSGECGYCAYATGTEYMHTLNVHDDDKWHCFGIFLAYVIINWVLVYFFIYTVRIRGWSFGMSWLFGGIGAVVGGVKKLMRRK</sequence>
<dbReference type="HOGENOM" id="CLU_000604_35_0_1"/>
<dbReference type="InterPro" id="IPR029481">
    <property type="entry name" value="ABC_trans_N"/>
</dbReference>
<dbReference type="PROSITE" id="PS00211">
    <property type="entry name" value="ABC_TRANSPORTER_1"/>
    <property type="match status" value="1"/>
</dbReference>
<evidence type="ECO:0000256" key="1">
    <source>
        <dbReference type="ARBA" id="ARBA00004651"/>
    </source>
</evidence>
<keyword evidence="18" id="KW-1185">Reference proteome</keyword>
<dbReference type="InterPro" id="IPR027417">
    <property type="entry name" value="P-loop_NTPase"/>
</dbReference>
<feature type="transmembrane region" description="Helical" evidence="15">
    <location>
        <begin position="697"/>
        <end position="716"/>
    </location>
</feature>
<dbReference type="VEuPathDB" id="FungiDB:TSTA_005190"/>
<evidence type="ECO:0000256" key="9">
    <source>
        <dbReference type="ARBA" id="ARBA00022989"/>
    </source>
</evidence>
<dbReference type="GO" id="GO:0005886">
    <property type="term" value="C:plasma membrane"/>
    <property type="evidence" value="ECO:0007669"/>
    <property type="project" value="UniProtKB-SubCell"/>
</dbReference>
<dbReference type="STRING" id="441959.B8MTT9"/>
<dbReference type="Pfam" id="PF06422">
    <property type="entry name" value="PDR_CDR"/>
    <property type="match status" value="1"/>
</dbReference>
<dbReference type="PANTHER" id="PTHR19241">
    <property type="entry name" value="ATP-BINDING CASSETTE TRANSPORTER"/>
    <property type="match status" value="1"/>
</dbReference>
<feature type="transmembrane region" description="Helical" evidence="15">
    <location>
        <begin position="1366"/>
        <end position="1385"/>
    </location>
</feature>
<dbReference type="InterPro" id="IPR003593">
    <property type="entry name" value="AAA+_ATPase"/>
</dbReference>
<keyword evidence="8" id="KW-0067">ATP-binding</keyword>
<keyword evidence="11" id="KW-0325">Glycoprotein</keyword>
<dbReference type="eggNOG" id="KOG0065">
    <property type="taxonomic scope" value="Eukaryota"/>
</dbReference>
<keyword evidence="7" id="KW-0547">Nucleotide-binding</keyword>
<feature type="region of interest" description="Disordered" evidence="14">
    <location>
        <begin position="853"/>
        <end position="878"/>
    </location>
</feature>